<evidence type="ECO:0000313" key="1">
    <source>
        <dbReference type="EMBL" id="JAH42623.1"/>
    </source>
</evidence>
<proteinExistence type="predicted"/>
<dbReference type="EMBL" id="GBXM01065954">
    <property type="protein sequence ID" value="JAH42623.1"/>
    <property type="molecule type" value="Transcribed_RNA"/>
</dbReference>
<dbReference type="AlphaFoldDB" id="A0A0E9SQ08"/>
<sequence>MWRMGECHRIRNPERSWTLGLRTLSRRRVKAKTDGGQNLYLFTQTKMLSTGQFSQRRPEREFSSQTLWD</sequence>
<organism evidence="1">
    <name type="scientific">Anguilla anguilla</name>
    <name type="common">European freshwater eel</name>
    <name type="synonym">Muraena anguilla</name>
    <dbReference type="NCBI Taxonomy" id="7936"/>
    <lineage>
        <taxon>Eukaryota</taxon>
        <taxon>Metazoa</taxon>
        <taxon>Chordata</taxon>
        <taxon>Craniata</taxon>
        <taxon>Vertebrata</taxon>
        <taxon>Euteleostomi</taxon>
        <taxon>Actinopterygii</taxon>
        <taxon>Neopterygii</taxon>
        <taxon>Teleostei</taxon>
        <taxon>Anguilliformes</taxon>
        <taxon>Anguillidae</taxon>
        <taxon>Anguilla</taxon>
    </lineage>
</organism>
<protein>
    <submittedName>
        <fullName evidence="1">Uncharacterized protein</fullName>
    </submittedName>
</protein>
<reference evidence="1" key="1">
    <citation type="submission" date="2014-11" db="EMBL/GenBank/DDBJ databases">
        <authorList>
            <person name="Amaro Gonzalez C."/>
        </authorList>
    </citation>
    <scope>NUCLEOTIDE SEQUENCE</scope>
</reference>
<name>A0A0E9SQ08_ANGAN</name>
<reference evidence="1" key="2">
    <citation type="journal article" date="2015" name="Fish Shellfish Immunol.">
        <title>Early steps in the European eel (Anguilla anguilla)-Vibrio vulnificus interaction in the gills: Role of the RtxA13 toxin.</title>
        <authorList>
            <person name="Callol A."/>
            <person name="Pajuelo D."/>
            <person name="Ebbesson L."/>
            <person name="Teles M."/>
            <person name="MacKenzie S."/>
            <person name="Amaro C."/>
        </authorList>
    </citation>
    <scope>NUCLEOTIDE SEQUENCE</scope>
</reference>
<accession>A0A0E9SQ08</accession>